<gene>
    <name evidence="2" type="ORF">GCM10011389_36500</name>
</gene>
<evidence type="ECO:0000256" key="1">
    <source>
        <dbReference type="SAM" id="MobiDB-lite"/>
    </source>
</evidence>
<dbReference type="RefSeq" id="WP_188655806.1">
    <property type="nucleotide sequence ID" value="NZ_BMIN01000021.1"/>
</dbReference>
<dbReference type="Proteomes" id="UP000642571">
    <property type="component" value="Unassembled WGS sequence"/>
</dbReference>
<evidence type="ECO:0000313" key="3">
    <source>
        <dbReference type="Proteomes" id="UP000642571"/>
    </source>
</evidence>
<comment type="caution">
    <text evidence="2">The sequence shown here is derived from an EMBL/GenBank/DDBJ whole genome shotgun (WGS) entry which is preliminary data.</text>
</comment>
<name>A0ABQ1QHY6_9BACI</name>
<evidence type="ECO:0008006" key="4">
    <source>
        <dbReference type="Google" id="ProtNLM"/>
    </source>
</evidence>
<dbReference type="PROSITE" id="PS51257">
    <property type="entry name" value="PROKAR_LIPOPROTEIN"/>
    <property type="match status" value="1"/>
</dbReference>
<accession>A0ABQ1QHY6</accession>
<sequence>MNKRIAYTIFSAVLLSGCQSVTSEEAKAGEPEDKDQAVMKEKEYTFEEYKEMFQESVSEAEAFGVHDEGVEKWMTRIIYQSKRNGNDNVKEEMVLEQAKESVQQQKDWKSYAKETYDVQVMEGEVDRYIEEGPDQMEVMEQQAAAEALGMTSVEFNHSFDRDHYEMAVLFEKLIPKLREEYDESSPGNLIERFKKEAEKDNE</sequence>
<protein>
    <recommendedName>
        <fullName evidence="4">Lipoprotein</fullName>
    </recommendedName>
</protein>
<proteinExistence type="predicted"/>
<evidence type="ECO:0000313" key="2">
    <source>
        <dbReference type="EMBL" id="GGD25562.1"/>
    </source>
</evidence>
<feature type="region of interest" description="Disordered" evidence="1">
    <location>
        <begin position="181"/>
        <end position="202"/>
    </location>
</feature>
<dbReference type="EMBL" id="BMIN01000021">
    <property type="protein sequence ID" value="GGD25562.1"/>
    <property type="molecule type" value="Genomic_DNA"/>
</dbReference>
<feature type="compositionally biased region" description="Basic and acidic residues" evidence="1">
    <location>
        <begin position="191"/>
        <end position="202"/>
    </location>
</feature>
<reference evidence="3" key="1">
    <citation type="journal article" date="2019" name="Int. J. Syst. Evol. Microbiol.">
        <title>The Global Catalogue of Microorganisms (GCM) 10K type strain sequencing project: providing services to taxonomists for standard genome sequencing and annotation.</title>
        <authorList>
            <consortium name="The Broad Institute Genomics Platform"/>
            <consortium name="The Broad Institute Genome Sequencing Center for Infectious Disease"/>
            <person name="Wu L."/>
            <person name="Ma J."/>
        </authorList>
    </citation>
    <scope>NUCLEOTIDE SEQUENCE [LARGE SCALE GENOMIC DNA]</scope>
    <source>
        <strain evidence="3">CGMCC 1.15353</strain>
    </source>
</reference>
<organism evidence="2 3">
    <name type="scientific">Pontibacillus salipaludis</name>
    <dbReference type="NCBI Taxonomy" id="1697394"/>
    <lineage>
        <taxon>Bacteria</taxon>
        <taxon>Bacillati</taxon>
        <taxon>Bacillota</taxon>
        <taxon>Bacilli</taxon>
        <taxon>Bacillales</taxon>
        <taxon>Bacillaceae</taxon>
        <taxon>Pontibacillus</taxon>
    </lineage>
</organism>
<keyword evidence="3" id="KW-1185">Reference proteome</keyword>